<name>A0A1W1B959_9ZZZZ</name>
<evidence type="ECO:0000256" key="1">
    <source>
        <dbReference type="SAM" id="Coils"/>
    </source>
</evidence>
<keyword evidence="1" id="KW-0175">Coiled coil</keyword>
<proteinExistence type="predicted"/>
<dbReference type="EMBL" id="FPHB01000010">
    <property type="protein sequence ID" value="SFV50089.1"/>
    <property type="molecule type" value="Genomic_DNA"/>
</dbReference>
<keyword evidence="2" id="KW-0812">Transmembrane</keyword>
<accession>A0A1W1B959</accession>
<evidence type="ECO:0000313" key="3">
    <source>
        <dbReference type="EMBL" id="SFV50089.1"/>
    </source>
</evidence>
<keyword evidence="2" id="KW-1133">Transmembrane helix</keyword>
<keyword evidence="2" id="KW-0472">Membrane</keyword>
<feature type="coiled-coil region" evidence="1">
    <location>
        <begin position="243"/>
        <end position="270"/>
    </location>
</feature>
<evidence type="ECO:0000256" key="2">
    <source>
        <dbReference type="SAM" id="Phobius"/>
    </source>
</evidence>
<feature type="transmembrane region" description="Helical" evidence="2">
    <location>
        <begin position="196"/>
        <end position="217"/>
    </location>
</feature>
<organism evidence="3">
    <name type="scientific">hydrothermal vent metagenome</name>
    <dbReference type="NCBI Taxonomy" id="652676"/>
    <lineage>
        <taxon>unclassified sequences</taxon>
        <taxon>metagenomes</taxon>
        <taxon>ecological metagenomes</taxon>
    </lineage>
</organism>
<gene>
    <name evidence="3" type="ORF">MNB_SM-7-1512</name>
</gene>
<reference evidence="3" key="1">
    <citation type="submission" date="2016-10" db="EMBL/GenBank/DDBJ databases">
        <authorList>
            <person name="de Groot N.N."/>
        </authorList>
    </citation>
    <scope>NUCLEOTIDE SEQUENCE</scope>
</reference>
<dbReference type="AlphaFoldDB" id="A0A1W1B959"/>
<sequence>MKSLYTKELVETSGADCFVYLQENDAFLTLYHEKEFLYTKSIKFSIEEMHERFCEIQGERIDYEEFKGFLSTTNLKYDDSEYKTSLIKLYKELFATINDVLTYAKRAFELDKIDMIYIGSSIYLESKLDEMLESILAIRARVFEFDYGYESNEHYIDQMHPLMHLYTTIREEEKYIANFTLFPRPPKFLQRESGKLIAVSAASLILAFIYPAVYWTLSYMQGVQLDLLKDKYSEVHNIRVTREATIKNKKADLQKNLALLKEEKEDFASKKATLKKIKHVKNDYVMKAKELTMLTKDLNKFRVKVEDIKYKEENSTKIFILDLVASRSLKITKLLKYITKAHEDTYKFDLEKIIYDDETKLYFSTLKATKL</sequence>
<protein>
    <submittedName>
        <fullName evidence="3">Uncharacterized protein</fullName>
    </submittedName>
</protein>